<sequence length="315" mass="35732">MSEFNRFPNFEWLMANADSRYPRLPSSDKQVASILGFHAAQVSRMRRGDRSLSTREVERLINECGLMEMHPEFQATWFDWPLHQFVTQMQAISFGRWKGDQPLDGLSALLAALPNARLVEEHDLTQLTSRALQRGDLGPDIAMDLVSKGSIPTGARLGIQLREPGPDMARQVVNRTTTCLLLYRPVRDPFFKAAPCAQRGCLHLLDQSWEPITNYPVPPRMWSQMVIIVAPETRDERRPYGFAVSNVPERLELLLAVFGQAIPPLQTWSEQGGEGLPEQRESLRKHLAEPITKERPRIAGRMLIDVVPPLQPARK</sequence>
<dbReference type="AlphaFoldDB" id="A0A1I4FBR4"/>
<dbReference type="EMBL" id="FOSQ01000025">
    <property type="protein sequence ID" value="SFL13831.1"/>
    <property type="molecule type" value="Genomic_DNA"/>
</dbReference>
<name>A0A1I4FBR4_9PROT</name>
<keyword evidence="2" id="KW-1185">Reference proteome</keyword>
<dbReference type="RefSeq" id="WP_139226228.1">
    <property type="nucleotide sequence ID" value="NZ_FOSQ01000025.1"/>
</dbReference>
<evidence type="ECO:0000313" key="2">
    <source>
        <dbReference type="Proteomes" id="UP000199473"/>
    </source>
</evidence>
<dbReference type="STRING" id="1123062.SAMN02745775_1256"/>
<organism evidence="1 2">
    <name type="scientific">Falsiroseomonas stagni DSM 19981</name>
    <dbReference type="NCBI Taxonomy" id="1123062"/>
    <lineage>
        <taxon>Bacteria</taxon>
        <taxon>Pseudomonadati</taxon>
        <taxon>Pseudomonadota</taxon>
        <taxon>Alphaproteobacteria</taxon>
        <taxon>Acetobacterales</taxon>
        <taxon>Roseomonadaceae</taxon>
        <taxon>Falsiroseomonas</taxon>
    </lineage>
</organism>
<evidence type="ECO:0000313" key="1">
    <source>
        <dbReference type="EMBL" id="SFL13831.1"/>
    </source>
</evidence>
<gene>
    <name evidence="1" type="ORF">SAMN02745775_1256</name>
</gene>
<accession>A0A1I4FBR4</accession>
<proteinExistence type="predicted"/>
<dbReference type="Proteomes" id="UP000199473">
    <property type="component" value="Unassembled WGS sequence"/>
</dbReference>
<protein>
    <submittedName>
        <fullName evidence="1">Uncharacterized protein</fullName>
    </submittedName>
</protein>
<reference evidence="1 2" key="1">
    <citation type="submission" date="2016-10" db="EMBL/GenBank/DDBJ databases">
        <authorList>
            <person name="de Groot N.N."/>
        </authorList>
    </citation>
    <scope>NUCLEOTIDE SEQUENCE [LARGE SCALE GENOMIC DNA]</scope>
    <source>
        <strain evidence="1 2">DSM 19981</strain>
    </source>
</reference>